<feature type="region of interest" description="Disordered" evidence="2">
    <location>
        <begin position="443"/>
        <end position="502"/>
    </location>
</feature>
<evidence type="ECO:0000256" key="1">
    <source>
        <dbReference type="ARBA" id="ARBA00037957"/>
    </source>
</evidence>
<feature type="compositionally biased region" description="Basic and acidic residues" evidence="2">
    <location>
        <begin position="615"/>
        <end position="625"/>
    </location>
</feature>
<accession>A0AAD9QRY8</accession>
<feature type="compositionally biased region" description="Basic and acidic residues" evidence="2">
    <location>
        <begin position="638"/>
        <end position="648"/>
    </location>
</feature>
<gene>
    <name evidence="3" type="ORF">P5673_009761</name>
</gene>
<feature type="compositionally biased region" description="Polar residues" evidence="2">
    <location>
        <begin position="572"/>
        <end position="587"/>
    </location>
</feature>
<dbReference type="Proteomes" id="UP001249851">
    <property type="component" value="Unassembled WGS sequence"/>
</dbReference>
<evidence type="ECO:0000313" key="4">
    <source>
        <dbReference type="Proteomes" id="UP001249851"/>
    </source>
</evidence>
<feature type="compositionally biased region" description="Basic and acidic residues" evidence="2">
    <location>
        <begin position="484"/>
        <end position="493"/>
    </location>
</feature>
<evidence type="ECO:0000313" key="3">
    <source>
        <dbReference type="EMBL" id="KAK2566280.1"/>
    </source>
</evidence>
<feature type="region of interest" description="Disordered" evidence="2">
    <location>
        <begin position="555"/>
        <end position="649"/>
    </location>
</feature>
<dbReference type="AlphaFoldDB" id="A0AAD9QRY8"/>
<keyword evidence="4" id="KW-1185">Reference proteome</keyword>
<sequence>MAIFFNENVRELLESKKLIVIGDSIQRSVYKDLICLWTQQDSRYLSEQELRAKGELSFLGDKLLQGGKLEGKMVNGVDYREIRQFSDGKVSFKYYFVTRSYSEHMMSILNELKTFQPDVIVMNSTFWDLHHYGDSDMSQYRENLATLLDQIKEAFPPSMLFIWNAALPLAERCKGGFLRKGFLTIPIDKIKTANKFAWMATTSQNKVYLDLFTELKDKDTFQQAEDGIHWGMRAHRKISNLILTEICKAWNWKIPDLPIHVAKHSNNRKPTALTWSSYYPVIDSWSGSPSSLSYEDYELDYYVPPAYWGMPSTTYHRYLTPSPLLPSPYSNGRARVSLNYNHPFTSSVLDRAREYQPFASPAPYMFPTRYLPIESVDLNFATPQAYFPGKTLFKPVVEVDPMHFSYHLRSGIAQGLLPTPLARSSVSYFNEGDRYRNRFKKLSNLRAQRNKSSTPSTSTPLTSNATESKQSATISPQNSVTKQNPEDLSKETTQKLPSDQGSEVLNEGISEVQSPENPTNNKNCEISAIEIADHNNNKEEIESMNESCPRADVEGNVEVEGASDQKRELSTETRILTSDNLVQNEGLSNGGSEGAGLKRKREVEDCGESNVSKIARKESSDDHQGMKRKHPEDEVEDEHLQKCARNDGNHLVGKDASAIQSTQVSPFKDAEENVAKEIQAEIPNFPDIPQDIRCSLSYDSFI</sequence>
<protein>
    <submittedName>
        <fullName evidence="3">PC-esterase domain-containing protein 1B</fullName>
    </submittedName>
</protein>
<feature type="compositionally biased region" description="Low complexity" evidence="2">
    <location>
        <begin position="452"/>
        <end position="463"/>
    </location>
</feature>
<evidence type="ECO:0000256" key="2">
    <source>
        <dbReference type="SAM" id="MobiDB-lite"/>
    </source>
</evidence>
<organism evidence="3 4">
    <name type="scientific">Acropora cervicornis</name>
    <name type="common">Staghorn coral</name>
    <dbReference type="NCBI Taxonomy" id="6130"/>
    <lineage>
        <taxon>Eukaryota</taxon>
        <taxon>Metazoa</taxon>
        <taxon>Cnidaria</taxon>
        <taxon>Anthozoa</taxon>
        <taxon>Hexacorallia</taxon>
        <taxon>Scleractinia</taxon>
        <taxon>Astrocoeniina</taxon>
        <taxon>Acroporidae</taxon>
        <taxon>Acropora</taxon>
    </lineage>
</organism>
<dbReference type="Gene3D" id="3.40.50.1110">
    <property type="entry name" value="SGNH hydrolase"/>
    <property type="match status" value="1"/>
</dbReference>
<reference evidence="3" key="2">
    <citation type="journal article" date="2023" name="Science">
        <title>Genomic signatures of disease resistance in endangered staghorn corals.</title>
        <authorList>
            <person name="Vollmer S.V."/>
            <person name="Selwyn J.D."/>
            <person name="Despard B.A."/>
            <person name="Roesel C.L."/>
        </authorList>
    </citation>
    <scope>NUCLEOTIDE SEQUENCE</scope>
    <source>
        <strain evidence="3">K2</strain>
    </source>
</reference>
<dbReference type="PANTHER" id="PTHR14469">
    <property type="entry name" value="SARCOMA ANTIGEN NY-SAR-23"/>
    <property type="match status" value="1"/>
</dbReference>
<dbReference type="InterPro" id="IPR036514">
    <property type="entry name" value="SGNH_hydro_sf"/>
</dbReference>
<comment type="caution">
    <text evidence="3">The sequence shown here is derived from an EMBL/GenBank/DDBJ whole genome shotgun (WGS) entry which is preliminary data.</text>
</comment>
<feature type="compositionally biased region" description="Polar residues" evidence="2">
    <location>
        <begin position="464"/>
        <end position="483"/>
    </location>
</feature>
<comment type="similarity">
    <text evidence="1">Belongs to the PC-esterase family.</text>
</comment>
<name>A0AAD9QRY8_ACRCE</name>
<dbReference type="SUPFAM" id="SSF52266">
    <property type="entry name" value="SGNH hydrolase"/>
    <property type="match status" value="1"/>
</dbReference>
<proteinExistence type="inferred from homology"/>
<dbReference type="PANTHER" id="PTHR14469:SF0">
    <property type="entry name" value="FAMILY WITH SEQUENCE SIMILARITY 113"/>
    <property type="match status" value="1"/>
</dbReference>
<dbReference type="EMBL" id="JARQWQ010000017">
    <property type="protein sequence ID" value="KAK2566280.1"/>
    <property type="molecule type" value="Genomic_DNA"/>
</dbReference>
<reference evidence="3" key="1">
    <citation type="journal article" date="2023" name="G3 (Bethesda)">
        <title>Whole genome assembly and annotation of the endangered Caribbean coral Acropora cervicornis.</title>
        <authorList>
            <person name="Selwyn J.D."/>
            <person name="Vollmer S.V."/>
        </authorList>
    </citation>
    <scope>NUCLEOTIDE SEQUENCE</scope>
    <source>
        <strain evidence="3">K2</strain>
    </source>
</reference>